<dbReference type="Proteomes" id="UP001408789">
    <property type="component" value="Unassembled WGS sequence"/>
</dbReference>
<dbReference type="Gene3D" id="3.30.160.60">
    <property type="entry name" value="Classic Zinc Finger"/>
    <property type="match status" value="1"/>
</dbReference>
<comment type="caution">
    <text evidence="2">The sequence shown here is derived from an EMBL/GenBank/DDBJ whole genome shotgun (WGS) entry which is preliminary data.</text>
</comment>
<feature type="region of interest" description="Disordered" evidence="1">
    <location>
        <begin position="132"/>
        <end position="159"/>
    </location>
</feature>
<feature type="compositionally biased region" description="Low complexity" evidence="1">
    <location>
        <begin position="748"/>
        <end position="763"/>
    </location>
</feature>
<dbReference type="PANTHER" id="PTHR35767:SF1">
    <property type="entry name" value="HAPLESS PROTEIN"/>
    <property type="match status" value="1"/>
</dbReference>
<evidence type="ECO:0000313" key="2">
    <source>
        <dbReference type="EMBL" id="KAK9057152.1"/>
    </source>
</evidence>
<gene>
    <name evidence="2" type="ORF">SSX86_024519</name>
</gene>
<feature type="compositionally biased region" description="Low complexity" evidence="1">
    <location>
        <begin position="618"/>
        <end position="629"/>
    </location>
</feature>
<feature type="region of interest" description="Disordered" evidence="1">
    <location>
        <begin position="433"/>
        <end position="452"/>
    </location>
</feature>
<dbReference type="EMBL" id="JBCNJP010000024">
    <property type="protein sequence ID" value="KAK9057152.1"/>
    <property type="molecule type" value="Genomic_DNA"/>
</dbReference>
<evidence type="ECO:0000256" key="1">
    <source>
        <dbReference type="SAM" id="MobiDB-lite"/>
    </source>
</evidence>
<organism evidence="2 3">
    <name type="scientific">Deinandra increscens subsp. villosa</name>
    <dbReference type="NCBI Taxonomy" id="3103831"/>
    <lineage>
        <taxon>Eukaryota</taxon>
        <taxon>Viridiplantae</taxon>
        <taxon>Streptophyta</taxon>
        <taxon>Embryophyta</taxon>
        <taxon>Tracheophyta</taxon>
        <taxon>Spermatophyta</taxon>
        <taxon>Magnoliopsida</taxon>
        <taxon>eudicotyledons</taxon>
        <taxon>Gunneridae</taxon>
        <taxon>Pentapetalae</taxon>
        <taxon>asterids</taxon>
        <taxon>campanulids</taxon>
        <taxon>Asterales</taxon>
        <taxon>Asteraceae</taxon>
        <taxon>Asteroideae</taxon>
        <taxon>Heliantheae alliance</taxon>
        <taxon>Madieae</taxon>
        <taxon>Madiinae</taxon>
        <taxon>Deinandra</taxon>
    </lineage>
</organism>
<evidence type="ECO:0000313" key="3">
    <source>
        <dbReference type="Proteomes" id="UP001408789"/>
    </source>
</evidence>
<feature type="region of interest" description="Disordered" evidence="1">
    <location>
        <begin position="468"/>
        <end position="562"/>
    </location>
</feature>
<name>A0AAP0CN00_9ASTR</name>
<feature type="region of interest" description="Disordered" evidence="1">
    <location>
        <begin position="1"/>
        <end position="22"/>
    </location>
</feature>
<proteinExistence type="predicted"/>
<accession>A0AAP0CN00</accession>
<feature type="compositionally biased region" description="Basic and acidic residues" evidence="1">
    <location>
        <begin position="501"/>
        <end position="513"/>
    </location>
</feature>
<protein>
    <submittedName>
        <fullName evidence="2">Uncharacterized protein</fullName>
    </submittedName>
</protein>
<reference evidence="2 3" key="1">
    <citation type="submission" date="2024-04" db="EMBL/GenBank/DDBJ databases">
        <title>The reference genome of an endangered Asteraceae, Deinandra increscens subsp. villosa, native to the Central Coast of California.</title>
        <authorList>
            <person name="Guilliams M."/>
            <person name="Hasenstab-Lehman K."/>
            <person name="Meyer R."/>
            <person name="Mcevoy S."/>
        </authorList>
    </citation>
    <scope>NUCLEOTIDE SEQUENCE [LARGE SCALE GENOMIC DNA]</scope>
    <source>
        <tissue evidence="2">Leaf</tissue>
    </source>
</reference>
<dbReference type="AlphaFoldDB" id="A0AAP0CN00"/>
<feature type="region of interest" description="Disordered" evidence="1">
    <location>
        <begin position="585"/>
        <end position="632"/>
    </location>
</feature>
<feature type="compositionally biased region" description="Acidic residues" evidence="1">
    <location>
        <begin position="527"/>
        <end position="545"/>
    </location>
</feature>
<sequence>MISLDNHAPSDPSTSKQNSHDLKVSDIDLKSADAADLDDTNNPLPNFSIRDYVFGLRSKDIACNWPFSSKSLQLCLKHGVKNLLPPFQSVDCLRNNSSLTGCSLENCLTDEELISSFDGKSMNDQLKSDIKLASTNPSGSEGDKESKFHLQGQSGQTKSKEKQLACSKKLENASVNIITKKSRLVVKVNSGVEHVTPISETMASKVCPVCKIFSSSSNTTLNAHIDQCLTGEGAMKWTDHPKVIVKHKVKPRKMRLMVDIYKTAPHCTVEELDRRNGTSWATNSSFPAQEFQFQGVEEEKEEPGLTKVNPEVAGNEGEVYIDTNGTKVRILSVPKTSSSNIPGGRKLLKGVKGSKLIMGKKKNNIFKKNHHKNDLKLTPNARKLCSPNTKIVDDPAKSKPREDAVMAENCNKDEDGKEITKVVDLGITRPPWACSKRTGLSKKSDGQNRKVELKSHKLKDLIVEMSDKSFPGSDLSSSQSRKKMRTSLSLIKQPLTITGKFRKEATPMHHDDGEGSPDTQPSQHSNDEDDDDESDDDDDDDDDYEGTPKSDNRSKGSKFSSLSRNLSFPATKFSFKRKFSAFKKSHVKSVDGPSQNSSKEQSRVEELVGIHKKQETRSITSKSSNEESSVGIQTVNGSELESVGNGMLISIRAPSFMGLSTSFDPEFSNQECAELYQDQICSTNRAPNDVEKQENYFQEIDPIPIPGPPGSFLPASPGGEMVSEEQTHEQRVHLSENQHLHDTMDQDSMSNSPVSTVSNSRSSCGKDDMYIKPYSNGDPGFTETGQSQSSFKIDQPCCCSRKEMVLSVQDPYILRKQATESKNFNSDNSTVSPSKPFLRLMGKNLTVVERDEDEFRRPQSSQQHPQQPVIFGQYHNGFESHHLNVHPSRSQVDFRPVNRGFNRYDTGGPYPGPLRPHYAHNVLDSQAVSGTNAYSAASSPRPVKETVIINDYPENKNEDDENSNTMKNRFLKGNQGQMNPLYTMYPPYVGGGSSVFHGGSFRPPLDDGNVGGKWNIRSAKAYHPPSYP</sequence>
<keyword evidence="3" id="KW-1185">Reference proteome</keyword>
<dbReference type="PANTHER" id="PTHR35767">
    <property type="entry name" value="HAPLESS PROTEIN"/>
    <property type="match status" value="1"/>
</dbReference>
<feature type="region of interest" description="Disordered" evidence="1">
    <location>
        <begin position="743"/>
        <end position="766"/>
    </location>
</feature>
<feature type="compositionally biased region" description="Basic and acidic residues" evidence="1">
    <location>
        <begin position="442"/>
        <end position="452"/>
    </location>
</feature>
<feature type="compositionally biased region" description="Basic and acidic residues" evidence="1">
    <location>
        <begin position="600"/>
        <end position="616"/>
    </location>
</feature>